<evidence type="ECO:0000256" key="1">
    <source>
        <dbReference type="SAM" id="MobiDB-lite"/>
    </source>
</evidence>
<evidence type="ECO:0000313" key="2">
    <source>
        <dbReference type="EMBL" id="KAF0894005.1"/>
    </source>
</evidence>
<comment type="caution">
    <text evidence="2">The sequence shown here is derived from an EMBL/GenBank/DDBJ whole genome shotgun (WGS) entry which is preliminary data.</text>
</comment>
<dbReference type="EMBL" id="SPHZ02000011">
    <property type="protein sequence ID" value="KAF0894005.1"/>
    <property type="molecule type" value="Genomic_DNA"/>
</dbReference>
<feature type="region of interest" description="Disordered" evidence="1">
    <location>
        <begin position="1"/>
        <end position="59"/>
    </location>
</feature>
<sequence length="59" mass="6289">MQRQVGAHTHAWTQAGSTQTSARQVGTQTRTWTQAGSGQAGARTQVGRGVRRLIGALTR</sequence>
<gene>
    <name evidence="2" type="ORF">E2562_033789</name>
</gene>
<accession>A0A6G1C057</accession>
<keyword evidence="3" id="KW-1185">Reference proteome</keyword>
<evidence type="ECO:0000313" key="3">
    <source>
        <dbReference type="Proteomes" id="UP000479710"/>
    </source>
</evidence>
<proteinExistence type="predicted"/>
<protein>
    <submittedName>
        <fullName evidence="2">Uncharacterized protein</fullName>
    </submittedName>
</protein>
<feature type="compositionally biased region" description="Polar residues" evidence="1">
    <location>
        <begin position="11"/>
        <end position="37"/>
    </location>
</feature>
<dbReference type="AlphaFoldDB" id="A0A6G1C057"/>
<name>A0A6G1C057_9ORYZ</name>
<organism evidence="2 3">
    <name type="scientific">Oryza meyeriana var. granulata</name>
    <dbReference type="NCBI Taxonomy" id="110450"/>
    <lineage>
        <taxon>Eukaryota</taxon>
        <taxon>Viridiplantae</taxon>
        <taxon>Streptophyta</taxon>
        <taxon>Embryophyta</taxon>
        <taxon>Tracheophyta</taxon>
        <taxon>Spermatophyta</taxon>
        <taxon>Magnoliopsida</taxon>
        <taxon>Liliopsida</taxon>
        <taxon>Poales</taxon>
        <taxon>Poaceae</taxon>
        <taxon>BOP clade</taxon>
        <taxon>Oryzoideae</taxon>
        <taxon>Oryzeae</taxon>
        <taxon>Oryzinae</taxon>
        <taxon>Oryza</taxon>
        <taxon>Oryza meyeriana</taxon>
    </lineage>
</organism>
<reference evidence="2 3" key="1">
    <citation type="submission" date="2019-11" db="EMBL/GenBank/DDBJ databases">
        <title>Whole genome sequence of Oryza granulata.</title>
        <authorList>
            <person name="Li W."/>
        </authorList>
    </citation>
    <scope>NUCLEOTIDE SEQUENCE [LARGE SCALE GENOMIC DNA]</scope>
    <source>
        <strain evidence="3">cv. Menghai</strain>
        <tissue evidence="2">Leaf</tissue>
    </source>
</reference>
<dbReference type="Proteomes" id="UP000479710">
    <property type="component" value="Unassembled WGS sequence"/>
</dbReference>